<dbReference type="GO" id="GO:0033228">
    <property type="term" value="P:cysteine export across plasma membrane"/>
    <property type="evidence" value="ECO:0007669"/>
    <property type="project" value="TreeGrafter"/>
</dbReference>
<feature type="transmembrane region" description="Helical" evidence="6">
    <location>
        <begin position="153"/>
        <end position="182"/>
    </location>
</feature>
<feature type="transmembrane region" description="Helical" evidence="6">
    <location>
        <begin position="194"/>
        <end position="211"/>
    </location>
</feature>
<keyword evidence="2" id="KW-1003">Cell membrane</keyword>
<evidence type="ECO:0000256" key="2">
    <source>
        <dbReference type="ARBA" id="ARBA00022475"/>
    </source>
</evidence>
<dbReference type="GO" id="GO:0015171">
    <property type="term" value="F:amino acid transmembrane transporter activity"/>
    <property type="evidence" value="ECO:0007669"/>
    <property type="project" value="TreeGrafter"/>
</dbReference>
<evidence type="ECO:0000256" key="3">
    <source>
        <dbReference type="ARBA" id="ARBA00022692"/>
    </source>
</evidence>
<proteinExistence type="predicted"/>
<evidence type="ECO:0000313" key="7">
    <source>
        <dbReference type="EMBL" id="TDR31993.1"/>
    </source>
</evidence>
<comment type="subcellular location">
    <subcellularLocation>
        <location evidence="1">Cell membrane</location>
        <topology evidence="1">Multi-pass membrane protein</topology>
    </subcellularLocation>
</comment>
<dbReference type="GO" id="GO:0005886">
    <property type="term" value="C:plasma membrane"/>
    <property type="evidence" value="ECO:0007669"/>
    <property type="project" value="UniProtKB-SubCell"/>
</dbReference>
<dbReference type="AlphaFoldDB" id="A0A4R6Y996"/>
<organism evidence="7 8">
    <name type="scientific">Hydromonas duriensis</name>
    <dbReference type="NCBI Taxonomy" id="1527608"/>
    <lineage>
        <taxon>Bacteria</taxon>
        <taxon>Pseudomonadati</taxon>
        <taxon>Pseudomonadota</taxon>
        <taxon>Betaproteobacteria</taxon>
        <taxon>Burkholderiales</taxon>
        <taxon>Burkholderiaceae</taxon>
        <taxon>Hydromonas</taxon>
    </lineage>
</organism>
<evidence type="ECO:0000256" key="4">
    <source>
        <dbReference type="ARBA" id="ARBA00022989"/>
    </source>
</evidence>
<evidence type="ECO:0000313" key="8">
    <source>
        <dbReference type="Proteomes" id="UP000294480"/>
    </source>
</evidence>
<keyword evidence="5 6" id="KW-0472">Membrane</keyword>
<evidence type="ECO:0000256" key="6">
    <source>
        <dbReference type="SAM" id="Phobius"/>
    </source>
</evidence>
<feature type="transmembrane region" description="Helical" evidence="6">
    <location>
        <begin position="47"/>
        <end position="72"/>
    </location>
</feature>
<keyword evidence="8" id="KW-1185">Reference proteome</keyword>
<name>A0A4R6Y996_9BURK</name>
<sequence>MNELFHFSIASLSALMMFAFVSSITPGPNNLMLLYSGARFGFRHSLPHLLGVSLGFGLMLLLCCLGVAGLFWKIPHAQDALKIAGCAYMLWLAYKLWLNGALPRDGDLPTAQNKGSARPMTFVQASLFQYVNPKAWVMGLTVPAAFLPNDGHLLISTLVATIIFVCINLLCCGSWVQGGALLQKLMHKPTLARLINGVIVVMTVYCAVAVWL</sequence>
<evidence type="ECO:0000256" key="5">
    <source>
        <dbReference type="ARBA" id="ARBA00023136"/>
    </source>
</evidence>
<dbReference type="Pfam" id="PF01810">
    <property type="entry name" value="LysE"/>
    <property type="match status" value="1"/>
</dbReference>
<comment type="caution">
    <text evidence="7">The sequence shown here is derived from an EMBL/GenBank/DDBJ whole genome shotgun (WGS) entry which is preliminary data.</text>
</comment>
<dbReference type="RefSeq" id="WP_133619432.1">
    <property type="nucleotide sequence ID" value="NZ_SNZE01000006.1"/>
</dbReference>
<dbReference type="PANTHER" id="PTHR30086:SF20">
    <property type="entry name" value="ARGININE EXPORTER PROTEIN ARGO-RELATED"/>
    <property type="match status" value="1"/>
</dbReference>
<dbReference type="OrthoDB" id="9812084at2"/>
<keyword evidence="4 6" id="KW-1133">Transmembrane helix</keyword>
<reference evidence="7 8" key="1">
    <citation type="submission" date="2019-03" db="EMBL/GenBank/DDBJ databases">
        <title>Genomic Encyclopedia of Type Strains, Phase IV (KMG-IV): sequencing the most valuable type-strain genomes for metagenomic binning, comparative biology and taxonomic classification.</title>
        <authorList>
            <person name="Goeker M."/>
        </authorList>
    </citation>
    <scope>NUCLEOTIDE SEQUENCE [LARGE SCALE GENOMIC DNA]</scope>
    <source>
        <strain evidence="7 8">DSM 102852</strain>
    </source>
</reference>
<dbReference type="EMBL" id="SNZE01000006">
    <property type="protein sequence ID" value="TDR31993.1"/>
    <property type="molecule type" value="Genomic_DNA"/>
</dbReference>
<gene>
    <name evidence="7" type="ORF">DFR44_10656</name>
</gene>
<dbReference type="InterPro" id="IPR001123">
    <property type="entry name" value="LeuE-type"/>
</dbReference>
<keyword evidence="3 6" id="KW-0812">Transmembrane</keyword>
<evidence type="ECO:0000256" key="1">
    <source>
        <dbReference type="ARBA" id="ARBA00004651"/>
    </source>
</evidence>
<dbReference type="Proteomes" id="UP000294480">
    <property type="component" value="Unassembled WGS sequence"/>
</dbReference>
<accession>A0A4R6Y996</accession>
<protein>
    <submittedName>
        <fullName evidence="7">Threonine/homoserine/homoserine lactone efflux protein</fullName>
    </submittedName>
</protein>
<dbReference type="PANTHER" id="PTHR30086">
    <property type="entry name" value="ARGININE EXPORTER PROTEIN ARGO"/>
    <property type="match status" value="1"/>
</dbReference>